<evidence type="ECO:0000259" key="1">
    <source>
        <dbReference type="Pfam" id="PF01261"/>
    </source>
</evidence>
<organism evidence="2 3">
    <name type="scientific">Algoriphagus halophilus</name>
    <dbReference type="NCBI Taxonomy" id="226505"/>
    <lineage>
        <taxon>Bacteria</taxon>
        <taxon>Pseudomonadati</taxon>
        <taxon>Bacteroidota</taxon>
        <taxon>Cytophagia</taxon>
        <taxon>Cytophagales</taxon>
        <taxon>Cyclobacteriaceae</taxon>
        <taxon>Algoriphagus</taxon>
    </lineage>
</organism>
<accession>A0A1N6D860</accession>
<dbReference type="PROSITE" id="PS51318">
    <property type="entry name" value="TAT"/>
    <property type="match status" value="1"/>
</dbReference>
<dbReference type="InterPro" id="IPR036237">
    <property type="entry name" value="Xyl_isomerase-like_sf"/>
</dbReference>
<dbReference type="InterPro" id="IPR013022">
    <property type="entry name" value="Xyl_isomerase-like_TIM-brl"/>
</dbReference>
<dbReference type="PANTHER" id="PTHR12110:SF53">
    <property type="entry name" value="BLR5974 PROTEIN"/>
    <property type="match status" value="1"/>
</dbReference>
<proteinExistence type="predicted"/>
<evidence type="ECO:0000313" key="3">
    <source>
        <dbReference type="Proteomes" id="UP000185221"/>
    </source>
</evidence>
<name>A0A1N6D860_9BACT</name>
<gene>
    <name evidence="2" type="ORF">SAMN05444394_0439</name>
</gene>
<dbReference type="InterPro" id="IPR050312">
    <property type="entry name" value="IolE/XylAMocC-like"/>
</dbReference>
<reference evidence="3" key="1">
    <citation type="submission" date="2016-11" db="EMBL/GenBank/DDBJ databases">
        <authorList>
            <person name="Varghese N."/>
            <person name="Submissions S."/>
        </authorList>
    </citation>
    <scope>NUCLEOTIDE SEQUENCE [LARGE SCALE GENOMIC DNA]</scope>
    <source>
        <strain evidence="3">DSM 15292</strain>
    </source>
</reference>
<dbReference type="STRING" id="226505.SAMN05444394_0439"/>
<keyword evidence="2" id="KW-0413">Isomerase</keyword>
<dbReference type="RefSeq" id="WP_074223190.1">
    <property type="nucleotide sequence ID" value="NZ_FSRC01000001.1"/>
</dbReference>
<dbReference type="Proteomes" id="UP000185221">
    <property type="component" value="Unassembled WGS sequence"/>
</dbReference>
<sequence length="363" mass="40363">MKNVQSYFDSGRRDFLKTASLGAVALNFSFPEIPEEMAGIPMGVVVHSYGARWHSKAGSPSYPSFENAIDLIHHCKEIGAGGVQVGVNGWASDFAKKVREEREKSGLYLEGSIRLPQTSDQVPIFEKEVLAAKGAGAEVLRTVCLNGRRYENFHSEKEFLEFKAGALMALSLAEPIVRKHQMKLAVENHKDWKASELAEIIRNLGSEWVGVTLDFGNNVALLEDPTIVIETLAPMAFSTHVKDMGVQEYEHGFLLSEVPLGTGIVDLKKGVELCKKYNPSIHFSLEMITRNPLEIPVMESNYWETFQDVPARELARTIMEVREKSFPGELPKVEGLSDEQRLAFEENNVTSCLSFSKKSLGIG</sequence>
<dbReference type="Pfam" id="PF01261">
    <property type="entry name" value="AP_endonuc_2"/>
    <property type="match status" value="1"/>
</dbReference>
<protein>
    <submittedName>
        <fullName evidence="2">Sugar phosphate isomerase/epimerase</fullName>
    </submittedName>
</protein>
<evidence type="ECO:0000313" key="2">
    <source>
        <dbReference type="EMBL" id="SIN66897.1"/>
    </source>
</evidence>
<dbReference type="OrthoDB" id="256906at2"/>
<dbReference type="SUPFAM" id="SSF51658">
    <property type="entry name" value="Xylose isomerase-like"/>
    <property type="match status" value="1"/>
</dbReference>
<keyword evidence="3" id="KW-1185">Reference proteome</keyword>
<dbReference type="GO" id="GO:0016853">
    <property type="term" value="F:isomerase activity"/>
    <property type="evidence" value="ECO:0007669"/>
    <property type="project" value="UniProtKB-KW"/>
</dbReference>
<dbReference type="InterPro" id="IPR006311">
    <property type="entry name" value="TAT_signal"/>
</dbReference>
<dbReference type="PANTHER" id="PTHR12110">
    <property type="entry name" value="HYDROXYPYRUVATE ISOMERASE"/>
    <property type="match status" value="1"/>
</dbReference>
<dbReference type="AlphaFoldDB" id="A0A1N6D860"/>
<feature type="domain" description="Xylose isomerase-like TIM barrel" evidence="1">
    <location>
        <begin position="75"/>
        <end position="291"/>
    </location>
</feature>
<dbReference type="EMBL" id="FSRC01000001">
    <property type="protein sequence ID" value="SIN66897.1"/>
    <property type="molecule type" value="Genomic_DNA"/>
</dbReference>
<dbReference type="Gene3D" id="3.20.20.150">
    <property type="entry name" value="Divalent-metal-dependent TIM barrel enzymes"/>
    <property type="match status" value="1"/>
</dbReference>